<evidence type="ECO:0000256" key="1">
    <source>
        <dbReference type="ARBA" id="ARBA00022737"/>
    </source>
</evidence>
<dbReference type="HOGENOM" id="CLU_073258_0_0_10"/>
<evidence type="ECO:0000256" key="2">
    <source>
        <dbReference type="ARBA" id="ARBA00022803"/>
    </source>
</evidence>
<dbReference type="eggNOG" id="COG0457">
    <property type="taxonomic scope" value="Bacteria"/>
</dbReference>
<accession>D1PT11</accession>
<dbReference type="PROSITE" id="PS50005">
    <property type="entry name" value="TPR"/>
    <property type="match status" value="1"/>
</dbReference>
<feature type="repeat" description="TPR" evidence="3">
    <location>
        <begin position="149"/>
        <end position="182"/>
    </location>
</feature>
<keyword evidence="1" id="KW-0677">Repeat</keyword>
<feature type="signal peptide" evidence="4">
    <location>
        <begin position="1"/>
        <end position="22"/>
    </location>
</feature>
<dbReference type="InterPro" id="IPR019734">
    <property type="entry name" value="TPR_rpt"/>
</dbReference>
<dbReference type="OrthoDB" id="1120910at2"/>
<evidence type="ECO:0000256" key="3">
    <source>
        <dbReference type="PROSITE-ProRule" id="PRU00339"/>
    </source>
</evidence>
<dbReference type="RefSeq" id="WP_007175300.1">
    <property type="nucleotide sequence ID" value="NZ_GG704784.1"/>
</dbReference>
<dbReference type="EMBL" id="ACKS01000009">
    <property type="protein sequence ID" value="EFA45505.1"/>
    <property type="molecule type" value="Genomic_DNA"/>
</dbReference>
<keyword evidence="2 3" id="KW-0802">TPR repeat</keyword>
<keyword evidence="4" id="KW-0732">Signal</keyword>
<dbReference type="GO" id="GO:0046813">
    <property type="term" value="P:receptor-mediated virion attachment to host cell"/>
    <property type="evidence" value="ECO:0007669"/>
    <property type="project" value="TreeGrafter"/>
</dbReference>
<evidence type="ECO:0000313" key="5">
    <source>
        <dbReference type="EMBL" id="EFA45505.1"/>
    </source>
</evidence>
<dbReference type="SMART" id="SM00028">
    <property type="entry name" value="TPR"/>
    <property type="match status" value="4"/>
</dbReference>
<dbReference type="AlphaFoldDB" id="D1PT11"/>
<evidence type="ECO:0000256" key="4">
    <source>
        <dbReference type="SAM" id="SignalP"/>
    </source>
</evidence>
<reference evidence="5 6" key="1">
    <citation type="submission" date="2009-10" db="EMBL/GenBank/DDBJ databases">
        <authorList>
            <person name="Qin X."/>
            <person name="Bachman B."/>
            <person name="Battles P."/>
            <person name="Bell A."/>
            <person name="Bess C."/>
            <person name="Bickham C."/>
            <person name="Chaboub L."/>
            <person name="Chen D."/>
            <person name="Coyle M."/>
            <person name="Deiros D.R."/>
            <person name="Dinh H."/>
            <person name="Forbes L."/>
            <person name="Fowler G."/>
            <person name="Francisco L."/>
            <person name="Fu Q."/>
            <person name="Gubbala S."/>
            <person name="Hale W."/>
            <person name="Han Y."/>
            <person name="Hemphill L."/>
            <person name="Highlander S.K."/>
            <person name="Hirani K."/>
            <person name="Hogues M."/>
            <person name="Jackson L."/>
            <person name="Jakkamsetti A."/>
            <person name="Javaid M."/>
            <person name="Jiang H."/>
            <person name="Korchina V."/>
            <person name="Kovar C."/>
            <person name="Lara F."/>
            <person name="Lee S."/>
            <person name="Mata R."/>
            <person name="Mathew T."/>
            <person name="Moen C."/>
            <person name="Morales K."/>
            <person name="Munidasa M."/>
            <person name="Nazareth L."/>
            <person name="Ngo R."/>
            <person name="Nguyen L."/>
            <person name="Okwuonu G."/>
            <person name="Ongeri F."/>
            <person name="Patil S."/>
            <person name="Petrosino J."/>
            <person name="Pham C."/>
            <person name="Pham P."/>
            <person name="Pu L.-L."/>
            <person name="Puazo M."/>
            <person name="Raj R."/>
            <person name="Reid J."/>
            <person name="Rouhana J."/>
            <person name="Saada N."/>
            <person name="Shang Y."/>
            <person name="Simmons D."/>
            <person name="Thornton R."/>
            <person name="Warren J."/>
            <person name="Weissenberger G."/>
            <person name="Zhang J."/>
            <person name="Zhang L."/>
            <person name="Zhou C."/>
            <person name="Zhu D."/>
            <person name="Muzny D."/>
            <person name="Worley K."/>
            <person name="Gibbs R."/>
        </authorList>
    </citation>
    <scope>NUCLEOTIDE SEQUENCE [LARGE SCALE GENOMIC DNA]</scope>
    <source>
        <strain evidence="5 6">DSM 17361</strain>
    </source>
</reference>
<dbReference type="SUPFAM" id="SSF48452">
    <property type="entry name" value="TPR-like"/>
    <property type="match status" value="1"/>
</dbReference>
<dbReference type="InterPro" id="IPR011990">
    <property type="entry name" value="TPR-like_helical_dom_sf"/>
</dbReference>
<dbReference type="Proteomes" id="UP000003160">
    <property type="component" value="Unassembled WGS sequence"/>
</dbReference>
<gene>
    <name evidence="5" type="ORF">HMPREF0645_0096</name>
</gene>
<dbReference type="PANTHER" id="PTHR44858">
    <property type="entry name" value="TETRATRICOPEPTIDE REPEAT PROTEIN 6"/>
    <property type="match status" value="1"/>
</dbReference>
<name>D1PT11_9BACT</name>
<organism evidence="5 6">
    <name type="scientific">Hallella bergensis DSM 17361</name>
    <dbReference type="NCBI Taxonomy" id="585502"/>
    <lineage>
        <taxon>Bacteria</taxon>
        <taxon>Pseudomonadati</taxon>
        <taxon>Bacteroidota</taxon>
        <taxon>Bacteroidia</taxon>
        <taxon>Bacteroidales</taxon>
        <taxon>Prevotellaceae</taxon>
        <taxon>Hallella</taxon>
    </lineage>
</organism>
<proteinExistence type="predicted"/>
<dbReference type="Gene3D" id="1.25.40.10">
    <property type="entry name" value="Tetratricopeptide repeat domain"/>
    <property type="match status" value="2"/>
</dbReference>
<sequence length="227" mass="25909">MKVQHILLSLALALVVWMPTQAQNNHDALRDSLAKAADALAYHPNSIDLRLRKAAWNVELEQWQYALDEYDRVLAQDRRNVAALFYRAFVNQQLHRYNFARIDYEQLLQILPGNFEARLGLALLNQKDKHHTEALDGINQLVVACPDSAVAWAARAGMEEELGMLEPAEYDYGRAIELDPSNGDYLLARADIRIRLGRLDKAKQDLDALVAQGTPRQALKEWYEKCK</sequence>
<evidence type="ECO:0000313" key="6">
    <source>
        <dbReference type="Proteomes" id="UP000003160"/>
    </source>
</evidence>
<dbReference type="GO" id="GO:0009279">
    <property type="term" value="C:cell outer membrane"/>
    <property type="evidence" value="ECO:0007669"/>
    <property type="project" value="TreeGrafter"/>
</dbReference>
<comment type="caution">
    <text evidence="5">The sequence shown here is derived from an EMBL/GenBank/DDBJ whole genome shotgun (WGS) entry which is preliminary data.</text>
</comment>
<feature type="chain" id="PRO_5003026571" evidence="4">
    <location>
        <begin position="23"/>
        <end position="227"/>
    </location>
</feature>
<protein>
    <submittedName>
        <fullName evidence="5">Tetratricopeptide repeat protein</fullName>
    </submittedName>
</protein>
<dbReference type="PANTHER" id="PTHR44858:SF1">
    <property type="entry name" value="UDP-N-ACETYLGLUCOSAMINE--PEPTIDE N-ACETYLGLUCOSAMINYLTRANSFERASE SPINDLY-RELATED"/>
    <property type="match status" value="1"/>
</dbReference>
<keyword evidence="6" id="KW-1185">Reference proteome</keyword>
<dbReference type="InterPro" id="IPR050498">
    <property type="entry name" value="Ycf3"/>
</dbReference>